<dbReference type="UniPathway" id="UPA00143"/>
<dbReference type="InterPro" id="IPR011989">
    <property type="entry name" value="ARM-like"/>
</dbReference>
<dbReference type="InterPro" id="IPR045210">
    <property type="entry name" value="RING-Ubox_PUB"/>
</dbReference>
<evidence type="ECO:0000256" key="1">
    <source>
        <dbReference type="ARBA" id="ARBA00000900"/>
    </source>
</evidence>
<reference evidence="8" key="2">
    <citation type="submission" date="2022-03" db="EMBL/GenBank/DDBJ databases">
        <title>Draft title - Genomic analysis of global carrot germplasm unveils the trajectory of domestication and the origin of high carotenoid orange carrot.</title>
        <authorList>
            <person name="Iorizzo M."/>
            <person name="Ellison S."/>
            <person name="Senalik D."/>
            <person name="Macko-Podgorni A."/>
            <person name="Grzebelus D."/>
            <person name="Bostan H."/>
            <person name="Rolling W."/>
            <person name="Curaba J."/>
            <person name="Simon P."/>
        </authorList>
    </citation>
    <scope>NUCLEOTIDE SEQUENCE</scope>
    <source>
        <tissue evidence="8">Leaf</tissue>
    </source>
</reference>
<accession>A0A161Y2U4</accession>
<evidence type="ECO:0000259" key="6">
    <source>
        <dbReference type="PROSITE" id="PS51698"/>
    </source>
</evidence>
<dbReference type="KEGG" id="dcr:108213511"/>
<dbReference type="InterPro" id="IPR013083">
    <property type="entry name" value="Znf_RING/FYVE/PHD"/>
</dbReference>
<comment type="catalytic activity">
    <reaction evidence="1 5">
        <text>S-ubiquitinyl-[E2 ubiquitin-conjugating enzyme]-L-cysteine + [acceptor protein]-L-lysine = [E2 ubiquitin-conjugating enzyme]-L-cysteine + N(6)-ubiquitinyl-[acceptor protein]-L-lysine.</text>
        <dbReference type="EC" id="2.3.2.27"/>
    </reaction>
</comment>
<dbReference type="SMART" id="SM00504">
    <property type="entry name" value="Ubox"/>
    <property type="match status" value="1"/>
</dbReference>
<dbReference type="Pfam" id="PF25598">
    <property type="entry name" value="ARM_PUB"/>
    <property type="match status" value="1"/>
</dbReference>
<comment type="function">
    <text evidence="5">Functions as an E3 ubiquitin ligase.</text>
</comment>
<dbReference type="InterPro" id="IPR045185">
    <property type="entry name" value="PUB22/23/24-like"/>
</dbReference>
<dbReference type="OrthoDB" id="10064100at2759"/>
<dbReference type="OMA" id="KTQAMMV"/>
<dbReference type="AlphaFoldDB" id="A0A161Y2U4"/>
<evidence type="ECO:0000256" key="5">
    <source>
        <dbReference type="RuleBase" id="RU369093"/>
    </source>
</evidence>
<keyword evidence="9" id="KW-1185">Reference proteome</keyword>
<dbReference type="InterPro" id="IPR003613">
    <property type="entry name" value="Ubox_domain"/>
</dbReference>
<dbReference type="GO" id="GO:0061630">
    <property type="term" value="F:ubiquitin protein ligase activity"/>
    <property type="evidence" value="ECO:0007669"/>
    <property type="project" value="UniProtKB-UniRule"/>
</dbReference>
<dbReference type="SUPFAM" id="SSF57850">
    <property type="entry name" value="RING/U-box"/>
    <property type="match status" value="1"/>
</dbReference>
<keyword evidence="3 5" id="KW-0808">Transferase</keyword>
<dbReference type="EMBL" id="CP093345">
    <property type="protein sequence ID" value="WOG94572.1"/>
    <property type="molecule type" value="Genomic_DNA"/>
</dbReference>
<dbReference type="Gramene" id="KZN03487">
    <property type="protein sequence ID" value="KZN03487"/>
    <property type="gene ID" value="DCAR_012243"/>
</dbReference>
<evidence type="ECO:0000256" key="4">
    <source>
        <dbReference type="ARBA" id="ARBA00022786"/>
    </source>
</evidence>
<keyword evidence="4 5" id="KW-0833">Ubl conjugation pathway</keyword>
<sequence>MEDIDVPTYFICPISLQIMKDPVTVITGITYDRESIEQWLATAEESLCPVTKQPLPQDSDVTPNHTLRRLIQAWCTANADLGIDRIPTPKSVLSMSHVLKLNRQLKAPQLCFGALKILDGLANESEKNRKCMAEAGTASAVVSVIVKCFRERRNVGLEEAVRVLHLTWKPSPDNIRVVHDNFDIIESILWILQDDHENLVELKHLAVLVLKTISEVASSNLMERLQYKFFDVIVATLREYRTSDHQATKALLHVLGLVLPWGRNRMKIIEAGAIYELIELELMHPGKHVTELIFCLLADLCACADGRAHLLNHAAGIAVVSKRILRISPVTDDRAVDILVMIARHSSIKEVVAEMLSVGAVAKMCLMIQADCDDNLKKKARGVLKLHSNAWRASPCINDYIFTKFAGN</sequence>
<evidence type="ECO:0000313" key="9">
    <source>
        <dbReference type="Proteomes" id="UP000077755"/>
    </source>
</evidence>
<dbReference type="PANTHER" id="PTHR22849">
    <property type="entry name" value="WDSAM1 PROTEIN"/>
    <property type="match status" value="1"/>
</dbReference>
<dbReference type="Proteomes" id="UP000077755">
    <property type="component" value="Chromosome 3"/>
</dbReference>
<proteinExistence type="predicted"/>
<evidence type="ECO:0000313" key="7">
    <source>
        <dbReference type="EMBL" id="KZN03487.1"/>
    </source>
</evidence>
<dbReference type="Pfam" id="PF04564">
    <property type="entry name" value="U-box"/>
    <property type="match status" value="1"/>
</dbReference>
<name>A0A161Y2U4_DAUCS</name>
<gene>
    <name evidence="7" type="ORF">DCAR_012243</name>
    <name evidence="8" type="ORF">DCAR_0313868</name>
</gene>
<evidence type="ECO:0000256" key="2">
    <source>
        <dbReference type="ARBA" id="ARBA00004906"/>
    </source>
</evidence>
<feature type="domain" description="U-box" evidence="6">
    <location>
        <begin position="5"/>
        <end position="81"/>
    </location>
</feature>
<dbReference type="GO" id="GO:0016567">
    <property type="term" value="P:protein ubiquitination"/>
    <property type="evidence" value="ECO:0007669"/>
    <property type="project" value="UniProtKB-UniRule"/>
</dbReference>
<dbReference type="Gene3D" id="1.25.10.10">
    <property type="entry name" value="Leucine-rich Repeat Variant"/>
    <property type="match status" value="1"/>
</dbReference>
<dbReference type="PROSITE" id="PS51698">
    <property type="entry name" value="U_BOX"/>
    <property type="match status" value="1"/>
</dbReference>
<dbReference type="Gene3D" id="3.30.40.10">
    <property type="entry name" value="Zinc/RING finger domain, C3HC4 (zinc finger)"/>
    <property type="match status" value="1"/>
</dbReference>
<organism evidence="7">
    <name type="scientific">Daucus carota subsp. sativus</name>
    <name type="common">Carrot</name>
    <dbReference type="NCBI Taxonomy" id="79200"/>
    <lineage>
        <taxon>Eukaryota</taxon>
        <taxon>Viridiplantae</taxon>
        <taxon>Streptophyta</taxon>
        <taxon>Embryophyta</taxon>
        <taxon>Tracheophyta</taxon>
        <taxon>Spermatophyta</taxon>
        <taxon>Magnoliopsida</taxon>
        <taxon>eudicotyledons</taxon>
        <taxon>Gunneridae</taxon>
        <taxon>Pentapetalae</taxon>
        <taxon>asterids</taxon>
        <taxon>campanulids</taxon>
        <taxon>Apiales</taxon>
        <taxon>Apiaceae</taxon>
        <taxon>Apioideae</taxon>
        <taxon>Scandiceae</taxon>
        <taxon>Daucinae</taxon>
        <taxon>Daucus</taxon>
        <taxon>Daucus sect. Daucus</taxon>
    </lineage>
</organism>
<dbReference type="InterPro" id="IPR016024">
    <property type="entry name" value="ARM-type_fold"/>
</dbReference>
<evidence type="ECO:0000313" key="8">
    <source>
        <dbReference type="EMBL" id="WOG94572.1"/>
    </source>
</evidence>
<dbReference type="CDD" id="cd16664">
    <property type="entry name" value="RING-Ubox_PUB"/>
    <property type="match status" value="1"/>
</dbReference>
<reference evidence="7" key="1">
    <citation type="journal article" date="2016" name="Nat. Genet.">
        <title>A high-quality carrot genome assembly provides new insights into carotenoid accumulation and asterid genome evolution.</title>
        <authorList>
            <person name="Iorizzo M."/>
            <person name="Ellison S."/>
            <person name="Senalik D."/>
            <person name="Zeng P."/>
            <person name="Satapoomin P."/>
            <person name="Huang J."/>
            <person name="Bowman M."/>
            <person name="Iovene M."/>
            <person name="Sanseverino W."/>
            <person name="Cavagnaro P."/>
            <person name="Yildiz M."/>
            <person name="Macko-Podgorni A."/>
            <person name="Moranska E."/>
            <person name="Grzebelus E."/>
            <person name="Grzebelus D."/>
            <person name="Ashrafi H."/>
            <person name="Zheng Z."/>
            <person name="Cheng S."/>
            <person name="Spooner D."/>
            <person name="Van Deynze A."/>
            <person name="Simon P."/>
        </authorList>
    </citation>
    <scope>NUCLEOTIDE SEQUENCE [LARGE SCALE GENOMIC DNA]</scope>
    <source>
        <tissue evidence="7">Leaf</tissue>
    </source>
</reference>
<dbReference type="InterPro" id="IPR058678">
    <property type="entry name" value="ARM_PUB"/>
</dbReference>
<dbReference type="PANTHER" id="PTHR22849:SF128">
    <property type="entry name" value="U-BOX DOMAIN-CONTAINING PROTEIN"/>
    <property type="match status" value="1"/>
</dbReference>
<dbReference type="SUPFAM" id="SSF48371">
    <property type="entry name" value="ARM repeat"/>
    <property type="match status" value="1"/>
</dbReference>
<evidence type="ECO:0000256" key="3">
    <source>
        <dbReference type="ARBA" id="ARBA00022679"/>
    </source>
</evidence>
<dbReference type="EC" id="2.3.2.27" evidence="5"/>
<comment type="pathway">
    <text evidence="2 5">Protein modification; protein ubiquitination.</text>
</comment>
<dbReference type="EMBL" id="LNRQ01000003">
    <property type="protein sequence ID" value="KZN03487.1"/>
    <property type="molecule type" value="Genomic_DNA"/>
</dbReference>
<protein>
    <recommendedName>
        <fullName evidence="5 6">U-box domain-containing protein</fullName>
        <ecNumber evidence="5">2.3.2.27</ecNumber>
    </recommendedName>
    <alternativeName>
        <fullName evidence="5">RING-type E3 ubiquitin transferase PUB</fullName>
    </alternativeName>
</protein>